<gene>
    <name evidence="1" type="ORF">SCABRO_00585</name>
</gene>
<protein>
    <submittedName>
        <fullName evidence="1">Uncharacterized protein</fullName>
    </submittedName>
</protein>
<dbReference type="InterPro" id="IPR029052">
    <property type="entry name" value="Metallo-depent_PP-like"/>
</dbReference>
<evidence type="ECO:0000313" key="2">
    <source>
        <dbReference type="Proteomes" id="UP000030652"/>
    </source>
</evidence>
<proteinExistence type="predicted"/>
<reference evidence="1 2" key="1">
    <citation type="submission" date="2014-10" db="EMBL/GenBank/DDBJ databases">
        <title>Draft genome of anammox bacterium scalindua brodae, obtained using differential coverage binning of sequence data from two enrichment reactors.</title>
        <authorList>
            <person name="Speth D.R."/>
            <person name="Russ L."/>
            <person name="Kartal B."/>
            <person name="Op den Camp H.J."/>
            <person name="Dutilh B.E."/>
            <person name="Jetten M.S."/>
        </authorList>
    </citation>
    <scope>NUCLEOTIDE SEQUENCE [LARGE SCALE GENOMIC DNA]</scope>
    <source>
        <strain evidence="1">RU1</strain>
    </source>
</reference>
<dbReference type="SUPFAM" id="SSF56300">
    <property type="entry name" value="Metallo-dependent phosphatases"/>
    <property type="match status" value="1"/>
</dbReference>
<organism evidence="1 2">
    <name type="scientific">Candidatus Scalindua brodae</name>
    <dbReference type="NCBI Taxonomy" id="237368"/>
    <lineage>
        <taxon>Bacteria</taxon>
        <taxon>Pseudomonadati</taxon>
        <taxon>Planctomycetota</taxon>
        <taxon>Candidatus Brocadiia</taxon>
        <taxon>Candidatus Brocadiales</taxon>
        <taxon>Candidatus Scalinduaceae</taxon>
        <taxon>Candidatus Scalindua</taxon>
    </lineage>
</organism>
<comment type="caution">
    <text evidence="1">The sequence shown here is derived from an EMBL/GenBank/DDBJ whole genome shotgun (WGS) entry which is preliminary data.</text>
</comment>
<dbReference type="AlphaFoldDB" id="A0A0B0ENN7"/>
<sequence length="216" mass="25317">MSIRDSIIGGSPDTRAFDDEQIYYNWEQIVWLDKVISFISKDSNQNGSMFVFLHSPPINPPDDTKFDNKRDELIESNRSNPAWISKDECYLTYGTINHYLSQFFYLCTGFRESELVTPGVVRNLKPVDIVFSGHAHRNIEFRVEKDINHKIRIYHDKYSDNYDHKKPYEWWGKGSPVIVQTASCSIAGRNDKYPPYYRQVILDTDMRITGFEVKKL</sequence>
<accession>A0A0B0ENN7</accession>
<evidence type="ECO:0000313" key="1">
    <source>
        <dbReference type="EMBL" id="KHE93656.1"/>
    </source>
</evidence>
<dbReference type="Proteomes" id="UP000030652">
    <property type="component" value="Unassembled WGS sequence"/>
</dbReference>
<dbReference type="EMBL" id="JRYO01000043">
    <property type="protein sequence ID" value="KHE93656.1"/>
    <property type="molecule type" value="Genomic_DNA"/>
</dbReference>
<name>A0A0B0ENN7_9BACT</name>